<keyword evidence="8" id="KW-0812">Transmembrane</keyword>
<feature type="compositionally biased region" description="Basic and acidic residues" evidence="7">
    <location>
        <begin position="9"/>
        <end position="18"/>
    </location>
</feature>
<organism evidence="10 11">
    <name type="scientific">Actinomadura sediminis</name>
    <dbReference type="NCBI Taxonomy" id="1038904"/>
    <lineage>
        <taxon>Bacteria</taxon>
        <taxon>Bacillati</taxon>
        <taxon>Actinomycetota</taxon>
        <taxon>Actinomycetes</taxon>
        <taxon>Streptosporangiales</taxon>
        <taxon>Thermomonosporaceae</taxon>
        <taxon>Actinomadura</taxon>
    </lineage>
</organism>
<feature type="region of interest" description="Disordered" evidence="7">
    <location>
        <begin position="282"/>
        <end position="308"/>
    </location>
</feature>
<dbReference type="PROSITE" id="PS51296">
    <property type="entry name" value="RIESKE"/>
    <property type="match status" value="1"/>
</dbReference>
<evidence type="ECO:0000256" key="2">
    <source>
        <dbReference type="ARBA" id="ARBA00022723"/>
    </source>
</evidence>
<feature type="compositionally biased region" description="Basic and acidic residues" evidence="7">
    <location>
        <begin position="282"/>
        <end position="293"/>
    </location>
</feature>
<feature type="transmembrane region" description="Helical" evidence="8">
    <location>
        <begin position="144"/>
        <end position="165"/>
    </location>
</feature>
<evidence type="ECO:0000256" key="8">
    <source>
        <dbReference type="SAM" id="Phobius"/>
    </source>
</evidence>
<dbReference type="Proteomes" id="UP001596972">
    <property type="component" value="Unassembled WGS sequence"/>
</dbReference>
<proteinExistence type="inferred from homology"/>
<feature type="region of interest" description="Disordered" evidence="7">
    <location>
        <begin position="1"/>
        <end position="33"/>
    </location>
</feature>
<protein>
    <submittedName>
        <fullName evidence="10">Rieske 2Fe-2S domain-containing protein</fullName>
    </submittedName>
</protein>
<dbReference type="PANTHER" id="PTHR21496:SF0">
    <property type="entry name" value="RIESKE DOMAIN-CONTAINING PROTEIN"/>
    <property type="match status" value="1"/>
</dbReference>
<evidence type="ECO:0000256" key="4">
    <source>
        <dbReference type="ARBA" id="ARBA00023014"/>
    </source>
</evidence>
<keyword evidence="8" id="KW-1133">Transmembrane helix</keyword>
<accession>A0ABW3EKK2</accession>
<keyword evidence="1" id="KW-0001">2Fe-2S</keyword>
<dbReference type="Gene3D" id="2.102.10.10">
    <property type="entry name" value="Rieske [2Fe-2S] iron-sulphur domain"/>
    <property type="match status" value="1"/>
</dbReference>
<evidence type="ECO:0000256" key="7">
    <source>
        <dbReference type="SAM" id="MobiDB-lite"/>
    </source>
</evidence>
<evidence type="ECO:0000313" key="10">
    <source>
        <dbReference type="EMBL" id="MFD0899069.1"/>
    </source>
</evidence>
<dbReference type="SUPFAM" id="SSF50022">
    <property type="entry name" value="ISP domain"/>
    <property type="match status" value="1"/>
</dbReference>
<comment type="similarity">
    <text evidence="6">Belongs to the bacterial ring-hydroxylating dioxygenase ferredoxin component family.</text>
</comment>
<dbReference type="InterPro" id="IPR017941">
    <property type="entry name" value="Rieske_2Fe-2S"/>
</dbReference>
<evidence type="ECO:0000259" key="9">
    <source>
        <dbReference type="PROSITE" id="PS51296"/>
    </source>
</evidence>
<sequence length="308" mass="32631">MSMPHRAVRRLEETESLDRVAGPASKAAGRAVRPRPVRNLLSGTSLGHPLHPVLTDVTIGAWGASAVLDAVGGPATEPASDLLVKIGIGSAVPTALSGANDWSDTLGPECRVGLVHAMANSAALGLYVASMVMRNRGNRRAGRALGWAGAAVMGVGGYLGGHLSYVQGVNVNRTAWQQEPDEWTPLLDDAELADRAPRRVDADGTPILLYRDGRRVYALAATCTHMGGPLDEGAIEEGCVTCPWHGSTFHLDDGGIERGPASTPQPHYETRVRDGRIEVRVPARDGQGEPVERARHKVREGMARASTT</sequence>
<name>A0ABW3EKK2_9ACTN</name>
<keyword evidence="8" id="KW-0472">Membrane</keyword>
<dbReference type="Pfam" id="PF00355">
    <property type="entry name" value="Rieske"/>
    <property type="match status" value="1"/>
</dbReference>
<keyword evidence="3" id="KW-0408">Iron</keyword>
<evidence type="ECO:0000256" key="1">
    <source>
        <dbReference type="ARBA" id="ARBA00022714"/>
    </source>
</evidence>
<comment type="cofactor">
    <cofactor evidence="5">
        <name>[2Fe-2S] cluster</name>
        <dbReference type="ChEBI" id="CHEBI:190135"/>
    </cofactor>
</comment>
<feature type="domain" description="Rieske" evidence="9">
    <location>
        <begin position="183"/>
        <end position="279"/>
    </location>
</feature>
<keyword evidence="4" id="KW-0411">Iron-sulfur</keyword>
<reference evidence="11" key="1">
    <citation type="journal article" date="2019" name="Int. J. Syst. Evol. Microbiol.">
        <title>The Global Catalogue of Microorganisms (GCM) 10K type strain sequencing project: providing services to taxonomists for standard genome sequencing and annotation.</title>
        <authorList>
            <consortium name="The Broad Institute Genomics Platform"/>
            <consortium name="The Broad Institute Genome Sequencing Center for Infectious Disease"/>
            <person name="Wu L."/>
            <person name="Ma J."/>
        </authorList>
    </citation>
    <scope>NUCLEOTIDE SEQUENCE [LARGE SCALE GENOMIC DNA]</scope>
    <source>
        <strain evidence="11">JCM 31202</strain>
    </source>
</reference>
<dbReference type="InterPro" id="IPR019251">
    <property type="entry name" value="DUF2231_TM"/>
</dbReference>
<evidence type="ECO:0000256" key="6">
    <source>
        <dbReference type="ARBA" id="ARBA00038001"/>
    </source>
</evidence>
<comment type="caution">
    <text evidence="10">The sequence shown here is derived from an EMBL/GenBank/DDBJ whole genome shotgun (WGS) entry which is preliminary data.</text>
</comment>
<dbReference type="EMBL" id="JBHTJA010000001">
    <property type="protein sequence ID" value="MFD0899069.1"/>
    <property type="molecule type" value="Genomic_DNA"/>
</dbReference>
<keyword evidence="11" id="KW-1185">Reference proteome</keyword>
<gene>
    <name evidence="10" type="ORF">ACFQ11_01500</name>
</gene>
<dbReference type="Pfam" id="PF09990">
    <property type="entry name" value="DUF2231"/>
    <property type="match status" value="1"/>
</dbReference>
<evidence type="ECO:0000256" key="5">
    <source>
        <dbReference type="ARBA" id="ARBA00034078"/>
    </source>
</evidence>
<dbReference type="PANTHER" id="PTHR21496">
    <property type="entry name" value="FERREDOXIN-RELATED"/>
    <property type="match status" value="1"/>
</dbReference>
<evidence type="ECO:0000313" key="11">
    <source>
        <dbReference type="Proteomes" id="UP001596972"/>
    </source>
</evidence>
<evidence type="ECO:0000256" key="3">
    <source>
        <dbReference type="ARBA" id="ARBA00023004"/>
    </source>
</evidence>
<keyword evidence="2" id="KW-0479">Metal-binding</keyword>
<dbReference type="InterPro" id="IPR036922">
    <property type="entry name" value="Rieske_2Fe-2S_sf"/>
</dbReference>